<dbReference type="InterPro" id="IPR036890">
    <property type="entry name" value="HATPase_C_sf"/>
</dbReference>
<dbReference type="SUPFAM" id="SSF55874">
    <property type="entry name" value="ATPase domain of HSP90 chaperone/DNA topoisomerase II/histidine kinase"/>
    <property type="match status" value="1"/>
</dbReference>
<keyword evidence="3" id="KW-0597">Phosphoprotein</keyword>
<evidence type="ECO:0000256" key="7">
    <source>
        <dbReference type="SAM" id="Phobius"/>
    </source>
</evidence>
<keyword evidence="7" id="KW-1133">Transmembrane helix</keyword>
<dbReference type="SMART" id="SM00304">
    <property type="entry name" value="HAMP"/>
    <property type="match status" value="1"/>
</dbReference>
<dbReference type="Gene3D" id="3.30.565.10">
    <property type="entry name" value="Histidine kinase-like ATPase, C-terminal domain"/>
    <property type="match status" value="1"/>
</dbReference>
<dbReference type="GO" id="GO:0000155">
    <property type="term" value="F:phosphorelay sensor kinase activity"/>
    <property type="evidence" value="ECO:0007669"/>
    <property type="project" value="InterPro"/>
</dbReference>
<keyword evidence="6 7" id="KW-0472">Membrane</keyword>
<keyword evidence="10" id="KW-1185">Reference proteome</keyword>
<accession>A0A198AJH8</accession>
<dbReference type="Pfam" id="PF02518">
    <property type="entry name" value="HATPase_c"/>
    <property type="match status" value="1"/>
</dbReference>
<name>A0A198AJH8_9BACL</name>
<feature type="domain" description="HAMP" evidence="8">
    <location>
        <begin position="304"/>
        <end position="356"/>
    </location>
</feature>
<proteinExistence type="predicted"/>
<evidence type="ECO:0000256" key="4">
    <source>
        <dbReference type="ARBA" id="ARBA00022679"/>
    </source>
</evidence>
<feature type="transmembrane region" description="Helical" evidence="7">
    <location>
        <begin position="9"/>
        <end position="29"/>
    </location>
</feature>
<evidence type="ECO:0000256" key="6">
    <source>
        <dbReference type="ARBA" id="ARBA00023136"/>
    </source>
</evidence>
<dbReference type="EMBL" id="LYPB01000049">
    <property type="protein sequence ID" value="OAS21230.1"/>
    <property type="molecule type" value="Genomic_DNA"/>
</dbReference>
<sequence>MRNSLRTKIIVWFIGTTTPLVIFLFYSNYYSMTVLHNQISNSKSSVLYTFVSQADRAMKEASNYIYKYLDKEQDIYLLRDYAKDSDEYVLNQVSITNKLTKDIGFYNTIDAFFVYSQKNQDLIFAVQDTSMEITRMINQEIPRFVQNISPEKLKNWQVVQTATGYAIVKIVSVNEDIYMGSWINVGTMMAPLQDNKGNVDERYYIVSDEGQILSNDEWLISKSETLPKMMVELADKSYQIMKDTENKQNYLVIGSKSAWVPISFISVIPEKSLLQNLPYFQTALYFIPIGSLLILSVYLLFLRRAFFLPMTNLMNGMRKIAQGDLAFRLKESRVDEFASLIGSFNDMISQIKHLKIHVYEEKLRVQTAEMKHLQMQINPHFYLNTLNIIYYLAALKDYKTVQKMTMHLAEYFRFIMRNNRNFITLEEEVRHIRNYLEIQQMRFPDVLETSIQIPDVYKTFEIPALIIQPFVENAIIHGFQKRGKMFRIHITVAPDPVHPEQYFEVRIQDNGVGFREETLTYFMANDSSIDAGDENHIGIWNVIRRLKIVYKGQAQIKLFNGSDGGATVQMRFPFIKESQNKGEDERV</sequence>
<dbReference type="AlphaFoldDB" id="A0A198AJH8"/>
<dbReference type="PROSITE" id="PS50885">
    <property type="entry name" value="HAMP"/>
    <property type="match status" value="1"/>
</dbReference>
<evidence type="ECO:0000313" key="10">
    <source>
        <dbReference type="Proteomes" id="UP000078454"/>
    </source>
</evidence>
<dbReference type="InterPro" id="IPR003594">
    <property type="entry name" value="HATPase_dom"/>
</dbReference>
<evidence type="ECO:0000256" key="5">
    <source>
        <dbReference type="ARBA" id="ARBA00022777"/>
    </source>
</evidence>
<protein>
    <recommendedName>
        <fullName evidence="8">HAMP domain-containing protein</fullName>
    </recommendedName>
</protein>
<dbReference type="SUPFAM" id="SSF158472">
    <property type="entry name" value="HAMP domain-like"/>
    <property type="match status" value="1"/>
</dbReference>
<dbReference type="STRING" id="1850517.A8708_30590"/>
<comment type="subcellular location">
    <subcellularLocation>
        <location evidence="1">Cell membrane</location>
        <topology evidence="1">Multi-pass membrane protein</topology>
    </subcellularLocation>
</comment>
<dbReference type="GO" id="GO:0005886">
    <property type="term" value="C:plasma membrane"/>
    <property type="evidence" value="ECO:0007669"/>
    <property type="project" value="UniProtKB-SubCell"/>
</dbReference>
<organism evidence="9 10">
    <name type="scientific">Paenibacillus oryzisoli</name>
    <dbReference type="NCBI Taxonomy" id="1850517"/>
    <lineage>
        <taxon>Bacteria</taxon>
        <taxon>Bacillati</taxon>
        <taxon>Bacillota</taxon>
        <taxon>Bacilli</taxon>
        <taxon>Bacillales</taxon>
        <taxon>Paenibacillaceae</taxon>
        <taxon>Paenibacillus</taxon>
    </lineage>
</organism>
<dbReference type="Proteomes" id="UP000078454">
    <property type="component" value="Unassembled WGS sequence"/>
</dbReference>
<dbReference type="InterPro" id="IPR003660">
    <property type="entry name" value="HAMP_dom"/>
</dbReference>
<gene>
    <name evidence="9" type="ORF">A8708_30590</name>
</gene>
<evidence type="ECO:0000256" key="3">
    <source>
        <dbReference type="ARBA" id="ARBA00022553"/>
    </source>
</evidence>
<evidence type="ECO:0000256" key="1">
    <source>
        <dbReference type="ARBA" id="ARBA00004651"/>
    </source>
</evidence>
<keyword evidence="4" id="KW-0808">Transferase</keyword>
<dbReference type="PANTHER" id="PTHR34220:SF7">
    <property type="entry name" value="SENSOR HISTIDINE KINASE YPDA"/>
    <property type="match status" value="1"/>
</dbReference>
<dbReference type="InterPro" id="IPR050640">
    <property type="entry name" value="Bact_2-comp_sensor_kinase"/>
</dbReference>
<dbReference type="InterPro" id="IPR010559">
    <property type="entry name" value="Sig_transdc_His_kin_internal"/>
</dbReference>
<dbReference type="PANTHER" id="PTHR34220">
    <property type="entry name" value="SENSOR HISTIDINE KINASE YPDA"/>
    <property type="match status" value="1"/>
</dbReference>
<keyword evidence="7" id="KW-0812">Transmembrane</keyword>
<feature type="transmembrane region" description="Helical" evidence="7">
    <location>
        <begin position="283"/>
        <end position="302"/>
    </location>
</feature>
<comment type="caution">
    <text evidence="9">The sequence shown here is derived from an EMBL/GenBank/DDBJ whole genome shotgun (WGS) entry which is preliminary data.</text>
</comment>
<keyword evidence="2" id="KW-1003">Cell membrane</keyword>
<dbReference type="Gene3D" id="6.10.340.10">
    <property type="match status" value="1"/>
</dbReference>
<dbReference type="Pfam" id="PF06580">
    <property type="entry name" value="His_kinase"/>
    <property type="match status" value="1"/>
</dbReference>
<reference evidence="9 10" key="1">
    <citation type="submission" date="2016-05" db="EMBL/GenBank/DDBJ databases">
        <title>Paenibacillus sp. 1ZS3-15 nov., isolated from the rhizosphere soil.</title>
        <authorList>
            <person name="Zhang X.X."/>
            <person name="Zhang J."/>
        </authorList>
    </citation>
    <scope>NUCLEOTIDE SEQUENCE [LARGE SCALE GENOMIC DNA]</scope>
    <source>
        <strain evidence="9 10">1ZS3-15</strain>
    </source>
</reference>
<keyword evidence="5" id="KW-0418">Kinase</keyword>
<evidence type="ECO:0000313" key="9">
    <source>
        <dbReference type="EMBL" id="OAS21230.1"/>
    </source>
</evidence>
<dbReference type="Pfam" id="PF00672">
    <property type="entry name" value="HAMP"/>
    <property type="match status" value="1"/>
</dbReference>
<evidence type="ECO:0000259" key="8">
    <source>
        <dbReference type="PROSITE" id="PS50885"/>
    </source>
</evidence>
<evidence type="ECO:0000256" key="2">
    <source>
        <dbReference type="ARBA" id="ARBA00022475"/>
    </source>
</evidence>
<dbReference type="CDD" id="cd06225">
    <property type="entry name" value="HAMP"/>
    <property type="match status" value="1"/>
</dbReference>